<dbReference type="GO" id="GO:0016887">
    <property type="term" value="F:ATP hydrolysis activity"/>
    <property type="evidence" value="ECO:0007669"/>
    <property type="project" value="InterPro"/>
</dbReference>
<dbReference type="EMBL" id="WAIE01000003">
    <property type="protein sequence ID" value="KAB1441919.1"/>
    <property type="molecule type" value="Genomic_DNA"/>
</dbReference>
<dbReference type="PROSITE" id="PS50893">
    <property type="entry name" value="ABC_TRANSPORTER_2"/>
    <property type="match status" value="1"/>
</dbReference>
<reference evidence="6 7" key="1">
    <citation type="journal article" date="2017" name="Int. J. Syst. Evol. Microbiol.">
        <title>Desulfovibrio senegalensis sp. nov., a mesophilic sulfate reducer isolated from marine sediment.</title>
        <authorList>
            <person name="Thioye A."/>
            <person name="Gam Z.B.A."/>
            <person name="Mbengue M."/>
            <person name="Cayol J.L."/>
            <person name="Joseph-Bartoli M."/>
            <person name="Toure-Kane C."/>
            <person name="Labat M."/>
        </authorList>
    </citation>
    <scope>NUCLEOTIDE SEQUENCE [LARGE SCALE GENOMIC DNA]</scope>
    <source>
        <strain evidence="6 7">DSM 101509</strain>
    </source>
</reference>
<sequence>MRDMTRTFWQEPEQEGGERRGVKVLKGISLDIASGEFVALQGTSGSGKSTLLQLMGLLDQPTSGSFTLMGHDVAGLDDDDRSDLRNCCLGFVFQSFYLIPYATALENVILPGLYSGRPRSEMRSRAVSLLERVGLGDRMDFKPSSLSGGQQQRVAMARALVNEPDIILADEPTGQLDSATSEEIMELFLDVNSTGKTIVLVTHDEAVAAGAQRTIHLKDGRIAD</sequence>
<dbReference type="PANTHER" id="PTHR24220">
    <property type="entry name" value="IMPORT ATP-BINDING PROTEIN"/>
    <property type="match status" value="1"/>
</dbReference>
<dbReference type="InterPro" id="IPR017871">
    <property type="entry name" value="ABC_transporter-like_CS"/>
</dbReference>
<dbReference type="OrthoDB" id="9809450at2"/>
<dbReference type="InterPro" id="IPR017911">
    <property type="entry name" value="MacB-like_ATP-bd"/>
</dbReference>
<evidence type="ECO:0000313" key="6">
    <source>
        <dbReference type="EMBL" id="KAB1441919.1"/>
    </source>
</evidence>
<feature type="domain" description="ABC transporter" evidence="5">
    <location>
        <begin position="1"/>
        <end position="223"/>
    </location>
</feature>
<keyword evidence="1" id="KW-0813">Transport</keyword>
<organism evidence="6 7">
    <name type="scientific">Pseudodesulfovibrio senegalensis</name>
    <dbReference type="NCBI Taxonomy" id="1721087"/>
    <lineage>
        <taxon>Bacteria</taxon>
        <taxon>Pseudomonadati</taxon>
        <taxon>Thermodesulfobacteriota</taxon>
        <taxon>Desulfovibrionia</taxon>
        <taxon>Desulfovibrionales</taxon>
        <taxon>Desulfovibrionaceae</taxon>
    </lineage>
</organism>
<keyword evidence="2" id="KW-0547">Nucleotide-binding</keyword>
<dbReference type="GO" id="GO:0022857">
    <property type="term" value="F:transmembrane transporter activity"/>
    <property type="evidence" value="ECO:0007669"/>
    <property type="project" value="UniProtKB-ARBA"/>
</dbReference>
<accession>A0A6N6N4B6</accession>
<dbReference type="InterPro" id="IPR003593">
    <property type="entry name" value="AAA+_ATPase"/>
</dbReference>
<evidence type="ECO:0000313" key="7">
    <source>
        <dbReference type="Proteomes" id="UP000438699"/>
    </source>
</evidence>
<dbReference type="GO" id="GO:0005886">
    <property type="term" value="C:plasma membrane"/>
    <property type="evidence" value="ECO:0007669"/>
    <property type="project" value="TreeGrafter"/>
</dbReference>
<evidence type="ECO:0000256" key="1">
    <source>
        <dbReference type="ARBA" id="ARBA00022448"/>
    </source>
</evidence>
<dbReference type="SMART" id="SM00382">
    <property type="entry name" value="AAA"/>
    <property type="match status" value="1"/>
</dbReference>
<dbReference type="SUPFAM" id="SSF52540">
    <property type="entry name" value="P-loop containing nucleoside triphosphate hydrolases"/>
    <property type="match status" value="1"/>
</dbReference>
<dbReference type="Gene3D" id="3.40.50.300">
    <property type="entry name" value="P-loop containing nucleotide triphosphate hydrolases"/>
    <property type="match status" value="1"/>
</dbReference>
<protein>
    <submittedName>
        <fullName evidence="6">ABC transporter ATP-binding protein</fullName>
    </submittedName>
</protein>
<dbReference type="CDD" id="cd03255">
    <property type="entry name" value="ABC_MJ0796_LolCDE_FtsE"/>
    <property type="match status" value="1"/>
</dbReference>
<dbReference type="Pfam" id="PF00005">
    <property type="entry name" value="ABC_tran"/>
    <property type="match status" value="1"/>
</dbReference>
<comment type="caution">
    <text evidence="6">The sequence shown here is derived from an EMBL/GenBank/DDBJ whole genome shotgun (WGS) entry which is preliminary data.</text>
</comment>
<name>A0A6N6N4B6_9BACT</name>
<evidence type="ECO:0000256" key="2">
    <source>
        <dbReference type="ARBA" id="ARBA00022741"/>
    </source>
</evidence>
<dbReference type="GO" id="GO:0005524">
    <property type="term" value="F:ATP binding"/>
    <property type="evidence" value="ECO:0007669"/>
    <property type="project" value="UniProtKB-KW"/>
</dbReference>
<gene>
    <name evidence="6" type="ORF">F8A88_09280</name>
</gene>
<evidence type="ECO:0000259" key="5">
    <source>
        <dbReference type="PROSITE" id="PS50893"/>
    </source>
</evidence>
<dbReference type="PROSITE" id="PS00211">
    <property type="entry name" value="ABC_TRANSPORTER_1"/>
    <property type="match status" value="1"/>
</dbReference>
<dbReference type="FunFam" id="3.40.50.300:FF:000032">
    <property type="entry name" value="Export ABC transporter ATP-binding protein"/>
    <property type="match status" value="1"/>
</dbReference>
<dbReference type="InterPro" id="IPR027417">
    <property type="entry name" value="P-loop_NTPase"/>
</dbReference>
<dbReference type="InterPro" id="IPR015854">
    <property type="entry name" value="ABC_transpr_LolD-like"/>
</dbReference>
<dbReference type="PANTHER" id="PTHR24220:SF86">
    <property type="entry name" value="ABC TRANSPORTER ABCH.1"/>
    <property type="match status" value="1"/>
</dbReference>
<dbReference type="AlphaFoldDB" id="A0A6N6N4B6"/>
<dbReference type="Proteomes" id="UP000438699">
    <property type="component" value="Unassembled WGS sequence"/>
</dbReference>
<keyword evidence="7" id="KW-1185">Reference proteome</keyword>
<comment type="similarity">
    <text evidence="4">Belongs to the ABC transporter superfamily. Macrolide exporter (TC 3.A.1.122) family.</text>
</comment>
<keyword evidence="3 6" id="KW-0067">ATP-binding</keyword>
<proteinExistence type="inferred from homology"/>
<dbReference type="GO" id="GO:0098796">
    <property type="term" value="C:membrane protein complex"/>
    <property type="evidence" value="ECO:0007669"/>
    <property type="project" value="UniProtKB-ARBA"/>
</dbReference>
<evidence type="ECO:0000256" key="3">
    <source>
        <dbReference type="ARBA" id="ARBA00022840"/>
    </source>
</evidence>
<evidence type="ECO:0000256" key="4">
    <source>
        <dbReference type="ARBA" id="ARBA00038388"/>
    </source>
</evidence>
<dbReference type="InterPro" id="IPR003439">
    <property type="entry name" value="ABC_transporter-like_ATP-bd"/>
</dbReference>